<accession>A0A8J2Y8Q5</accession>
<evidence type="ECO:0000313" key="1">
    <source>
        <dbReference type="EMBL" id="GGE07448.1"/>
    </source>
</evidence>
<gene>
    <name evidence="1" type="ORF">GCM10011571_05910</name>
</gene>
<organism evidence="1 2">
    <name type="scientific">Marinithermofilum abyssi</name>
    <dbReference type="NCBI Taxonomy" id="1571185"/>
    <lineage>
        <taxon>Bacteria</taxon>
        <taxon>Bacillati</taxon>
        <taxon>Bacillota</taxon>
        <taxon>Bacilli</taxon>
        <taxon>Bacillales</taxon>
        <taxon>Thermoactinomycetaceae</taxon>
        <taxon>Marinithermofilum</taxon>
    </lineage>
</organism>
<sequence length="178" mass="21279">MDDEVCWDRETNRPYSFEDYPLEPKLSAYRRGIDRVEAMDPYAAVLCSLHYASFFQEEHVAKAEPFLKREKERRERLLHSISEADRKRLPENLRLLKVCDDLSLFVCLNEPGENTHPWFQKGIRWGNQWLKPVWEGAERLRFEPNPFDQAFDIRVPYQVIDFDGERVETGQYRIQLRG</sequence>
<comment type="caution">
    <text evidence="1">The sequence shown here is derived from an EMBL/GenBank/DDBJ whole genome shotgun (WGS) entry which is preliminary data.</text>
</comment>
<name>A0A8J2Y8Q5_9BACL</name>
<reference evidence="1" key="1">
    <citation type="journal article" date="2014" name="Int. J. Syst. Evol. Microbiol.">
        <title>Complete genome sequence of Corynebacterium casei LMG S-19264T (=DSM 44701T), isolated from a smear-ripened cheese.</title>
        <authorList>
            <consortium name="US DOE Joint Genome Institute (JGI-PGF)"/>
            <person name="Walter F."/>
            <person name="Albersmeier A."/>
            <person name="Kalinowski J."/>
            <person name="Ruckert C."/>
        </authorList>
    </citation>
    <scope>NUCLEOTIDE SEQUENCE</scope>
    <source>
        <strain evidence="1">CGMCC 1.15179</strain>
    </source>
</reference>
<keyword evidence="2" id="KW-1185">Reference proteome</keyword>
<evidence type="ECO:0000313" key="2">
    <source>
        <dbReference type="Proteomes" id="UP000625210"/>
    </source>
</evidence>
<proteinExistence type="predicted"/>
<dbReference type="Pfam" id="PF13030">
    <property type="entry name" value="DUF3891"/>
    <property type="match status" value="1"/>
</dbReference>
<dbReference type="AlphaFoldDB" id="A0A8J2Y8Q5"/>
<protein>
    <submittedName>
        <fullName evidence="1">Uncharacterized protein</fullName>
    </submittedName>
</protein>
<dbReference type="Proteomes" id="UP000625210">
    <property type="component" value="Unassembled WGS sequence"/>
</dbReference>
<dbReference type="EMBL" id="BMHQ01000002">
    <property type="protein sequence ID" value="GGE07448.1"/>
    <property type="molecule type" value="Genomic_DNA"/>
</dbReference>
<reference evidence="1" key="2">
    <citation type="submission" date="2020-09" db="EMBL/GenBank/DDBJ databases">
        <authorList>
            <person name="Sun Q."/>
            <person name="Zhou Y."/>
        </authorList>
    </citation>
    <scope>NUCLEOTIDE SEQUENCE</scope>
    <source>
        <strain evidence="1">CGMCC 1.15179</strain>
    </source>
</reference>
<dbReference type="InterPro" id="IPR024992">
    <property type="entry name" value="DUF3891"/>
</dbReference>